<dbReference type="PANTHER" id="PTHR22093">
    <property type="entry name" value="LEUKOCYTE RECEPTOR CLUSTER LRC MEMBER 1"/>
    <property type="match status" value="1"/>
</dbReference>
<feature type="compositionally biased region" description="Basic and acidic residues" evidence="1">
    <location>
        <begin position="25"/>
        <end position="47"/>
    </location>
</feature>
<dbReference type="AlphaFoldDB" id="A0AAN7H0H5"/>
<evidence type="ECO:0000259" key="2">
    <source>
        <dbReference type="SMART" id="SM01083"/>
    </source>
</evidence>
<feature type="domain" description="CBF1-interacting co-repressor CIR N-terminal" evidence="2">
    <location>
        <begin position="10"/>
        <end position="46"/>
    </location>
</feature>
<dbReference type="Pfam" id="PF10197">
    <property type="entry name" value="Cir_N"/>
    <property type="match status" value="1"/>
</dbReference>
<reference evidence="3" key="1">
    <citation type="journal article" date="2023" name="Mol. Phylogenet. Evol.">
        <title>Genome-scale phylogeny and comparative genomics of the fungal order Sordariales.</title>
        <authorList>
            <person name="Hensen N."/>
            <person name="Bonometti L."/>
            <person name="Westerberg I."/>
            <person name="Brannstrom I.O."/>
            <person name="Guillou S."/>
            <person name="Cros-Aarteil S."/>
            <person name="Calhoun S."/>
            <person name="Haridas S."/>
            <person name="Kuo A."/>
            <person name="Mondo S."/>
            <person name="Pangilinan J."/>
            <person name="Riley R."/>
            <person name="LaButti K."/>
            <person name="Andreopoulos B."/>
            <person name="Lipzen A."/>
            <person name="Chen C."/>
            <person name="Yan M."/>
            <person name="Daum C."/>
            <person name="Ng V."/>
            <person name="Clum A."/>
            <person name="Steindorff A."/>
            <person name="Ohm R.A."/>
            <person name="Martin F."/>
            <person name="Silar P."/>
            <person name="Natvig D.O."/>
            <person name="Lalanne C."/>
            <person name="Gautier V."/>
            <person name="Ament-Velasquez S.L."/>
            <person name="Kruys A."/>
            <person name="Hutchinson M.I."/>
            <person name="Powell A.J."/>
            <person name="Barry K."/>
            <person name="Miller A.N."/>
            <person name="Grigoriev I.V."/>
            <person name="Debuchy R."/>
            <person name="Gladieux P."/>
            <person name="Hiltunen Thoren M."/>
            <person name="Johannesson H."/>
        </authorList>
    </citation>
    <scope>NUCLEOTIDE SEQUENCE</scope>
    <source>
        <strain evidence="3">CBS 990.96</strain>
    </source>
</reference>
<dbReference type="InterPro" id="IPR019339">
    <property type="entry name" value="CIR_N_dom"/>
</dbReference>
<gene>
    <name evidence="3" type="ORF">QBC38DRAFT_457747</name>
</gene>
<dbReference type="SMART" id="SM01083">
    <property type="entry name" value="Cir_N"/>
    <property type="match status" value="1"/>
</dbReference>
<feature type="compositionally biased region" description="Basic and acidic residues" evidence="1">
    <location>
        <begin position="284"/>
        <end position="297"/>
    </location>
</feature>
<protein>
    <submittedName>
        <fullName evidence="3">Homocitrate synthase</fullName>
    </submittedName>
</protein>
<feature type="region of interest" description="Disordered" evidence="1">
    <location>
        <begin position="25"/>
        <end position="358"/>
    </location>
</feature>
<feature type="compositionally biased region" description="Basic and acidic residues" evidence="1">
    <location>
        <begin position="305"/>
        <end position="358"/>
    </location>
</feature>
<comment type="caution">
    <text evidence="3">The sequence shown here is derived from an EMBL/GenBank/DDBJ whole genome shotgun (WGS) entry which is preliminary data.</text>
</comment>
<sequence>MPLHLLGKKSWNVYNADNIARVRRDEAAAKTKEEAEEQRMQEQDAARRLAILRGEVPPTLEPSAAATEDHLPSPHSSSGGVRKRKRAGEDDTDFEMRLAKERAEVGSRATKELRAPPSLIDSKGHITLFSEADIPQKNEEAERENERKKREYTDQYQMRMVNAAGKDGQGLTKERPWYASADGNALTTVPSKNVFGKDDPGRKVREATRLDSSDPLAMMKRGAAKVRELDKERKRENEERERELEALKREERRESKRRREERSYRREDGPRSKERHRSRSRGGGRYERRDRSRTRERERHRRRDWSRSREDRHDDRDKREQHREDNREKRHREDDRRQSKHDDTNHRSYKSDRDRYRE</sequence>
<evidence type="ECO:0000313" key="3">
    <source>
        <dbReference type="EMBL" id="KAK4224989.1"/>
    </source>
</evidence>
<keyword evidence="4" id="KW-1185">Reference proteome</keyword>
<feature type="compositionally biased region" description="Basic and acidic residues" evidence="1">
    <location>
        <begin position="134"/>
        <end position="153"/>
    </location>
</feature>
<evidence type="ECO:0000313" key="4">
    <source>
        <dbReference type="Proteomes" id="UP001301958"/>
    </source>
</evidence>
<dbReference type="Proteomes" id="UP001301958">
    <property type="component" value="Unassembled WGS sequence"/>
</dbReference>
<dbReference type="InterPro" id="IPR039875">
    <property type="entry name" value="LENG1-like"/>
</dbReference>
<dbReference type="PANTHER" id="PTHR22093:SF0">
    <property type="entry name" value="LEUKOCYTE RECEPTOR CLUSTER MEMBER 1"/>
    <property type="match status" value="1"/>
</dbReference>
<accession>A0AAN7H0H5</accession>
<feature type="compositionally biased region" description="Basic residues" evidence="1">
    <location>
        <begin position="273"/>
        <end position="282"/>
    </location>
</feature>
<feature type="compositionally biased region" description="Basic and acidic residues" evidence="1">
    <location>
        <begin position="225"/>
        <end position="272"/>
    </location>
</feature>
<dbReference type="EMBL" id="MU865378">
    <property type="protein sequence ID" value="KAK4224989.1"/>
    <property type="molecule type" value="Genomic_DNA"/>
</dbReference>
<evidence type="ECO:0000256" key="1">
    <source>
        <dbReference type="SAM" id="MobiDB-lite"/>
    </source>
</evidence>
<organism evidence="3 4">
    <name type="scientific">Podospora fimiseda</name>
    <dbReference type="NCBI Taxonomy" id="252190"/>
    <lineage>
        <taxon>Eukaryota</taxon>
        <taxon>Fungi</taxon>
        <taxon>Dikarya</taxon>
        <taxon>Ascomycota</taxon>
        <taxon>Pezizomycotina</taxon>
        <taxon>Sordariomycetes</taxon>
        <taxon>Sordariomycetidae</taxon>
        <taxon>Sordariales</taxon>
        <taxon>Podosporaceae</taxon>
        <taxon>Podospora</taxon>
    </lineage>
</organism>
<feature type="compositionally biased region" description="Basic and acidic residues" evidence="1">
    <location>
        <begin position="195"/>
        <end position="212"/>
    </location>
</feature>
<feature type="compositionally biased region" description="Basic and acidic residues" evidence="1">
    <location>
        <begin position="94"/>
        <end position="114"/>
    </location>
</feature>
<name>A0AAN7H0H5_9PEZI</name>
<proteinExistence type="predicted"/>
<reference evidence="3" key="2">
    <citation type="submission" date="2023-05" db="EMBL/GenBank/DDBJ databases">
        <authorList>
            <consortium name="Lawrence Berkeley National Laboratory"/>
            <person name="Steindorff A."/>
            <person name="Hensen N."/>
            <person name="Bonometti L."/>
            <person name="Westerberg I."/>
            <person name="Brannstrom I.O."/>
            <person name="Guillou S."/>
            <person name="Cros-Aarteil S."/>
            <person name="Calhoun S."/>
            <person name="Haridas S."/>
            <person name="Kuo A."/>
            <person name="Mondo S."/>
            <person name="Pangilinan J."/>
            <person name="Riley R."/>
            <person name="Labutti K."/>
            <person name="Andreopoulos B."/>
            <person name="Lipzen A."/>
            <person name="Chen C."/>
            <person name="Yanf M."/>
            <person name="Daum C."/>
            <person name="Ng V."/>
            <person name="Clum A."/>
            <person name="Ohm R."/>
            <person name="Martin F."/>
            <person name="Silar P."/>
            <person name="Natvig D."/>
            <person name="Lalanne C."/>
            <person name="Gautier V."/>
            <person name="Ament-Velasquez S.L."/>
            <person name="Kruys A."/>
            <person name="Hutchinson M.I."/>
            <person name="Powell A.J."/>
            <person name="Barry K."/>
            <person name="Miller A.N."/>
            <person name="Grigoriev I.V."/>
            <person name="Debuchy R."/>
            <person name="Gladieux P."/>
            <person name="Thoren M.H."/>
            <person name="Johannesson H."/>
        </authorList>
    </citation>
    <scope>NUCLEOTIDE SEQUENCE</scope>
    <source>
        <strain evidence="3">CBS 990.96</strain>
    </source>
</reference>